<accession>A0A0A9GSD4</accession>
<name>A0A0A9GSD4_ARUDO</name>
<reference evidence="1" key="2">
    <citation type="journal article" date="2015" name="Data Brief">
        <title>Shoot transcriptome of the giant reed, Arundo donax.</title>
        <authorList>
            <person name="Barrero R.A."/>
            <person name="Guerrero F.D."/>
            <person name="Moolhuijzen P."/>
            <person name="Goolsby J.A."/>
            <person name="Tidwell J."/>
            <person name="Bellgard S.E."/>
            <person name="Bellgard M.I."/>
        </authorList>
    </citation>
    <scope>NUCLEOTIDE SEQUENCE</scope>
    <source>
        <tissue evidence="1">Shoot tissue taken approximately 20 cm above the soil surface</tissue>
    </source>
</reference>
<sequence length="106" mass="11616">MRPRRACVRQVPCLSEACGTTSHGCQCTGAGCADLGCVGSLKPAVPRLGTLQGPWPVLPSFFSTQRFHGSRRVPYWCPMPLQTDSLLKLPLLVDLFPIELSRLPEH</sequence>
<dbReference type="PROSITE" id="PS51257">
    <property type="entry name" value="PROKAR_LIPOPROTEIN"/>
    <property type="match status" value="1"/>
</dbReference>
<proteinExistence type="predicted"/>
<organism evidence="1">
    <name type="scientific">Arundo donax</name>
    <name type="common">Giant reed</name>
    <name type="synonym">Donax arundinaceus</name>
    <dbReference type="NCBI Taxonomy" id="35708"/>
    <lineage>
        <taxon>Eukaryota</taxon>
        <taxon>Viridiplantae</taxon>
        <taxon>Streptophyta</taxon>
        <taxon>Embryophyta</taxon>
        <taxon>Tracheophyta</taxon>
        <taxon>Spermatophyta</taxon>
        <taxon>Magnoliopsida</taxon>
        <taxon>Liliopsida</taxon>
        <taxon>Poales</taxon>
        <taxon>Poaceae</taxon>
        <taxon>PACMAD clade</taxon>
        <taxon>Arundinoideae</taxon>
        <taxon>Arundineae</taxon>
        <taxon>Arundo</taxon>
    </lineage>
</organism>
<dbReference type="AlphaFoldDB" id="A0A0A9GSD4"/>
<dbReference type="EMBL" id="GBRH01169861">
    <property type="protein sequence ID" value="JAE28035.1"/>
    <property type="molecule type" value="Transcribed_RNA"/>
</dbReference>
<reference evidence="1" key="1">
    <citation type="submission" date="2014-09" db="EMBL/GenBank/DDBJ databases">
        <authorList>
            <person name="Magalhaes I.L.F."/>
            <person name="Oliveira U."/>
            <person name="Santos F.R."/>
            <person name="Vidigal T.H.D.A."/>
            <person name="Brescovit A.D."/>
            <person name="Santos A.J."/>
        </authorList>
    </citation>
    <scope>NUCLEOTIDE SEQUENCE</scope>
    <source>
        <tissue evidence="1">Shoot tissue taken approximately 20 cm above the soil surface</tissue>
    </source>
</reference>
<protein>
    <submittedName>
        <fullName evidence="1">Uncharacterized protein</fullName>
    </submittedName>
</protein>
<evidence type="ECO:0000313" key="1">
    <source>
        <dbReference type="EMBL" id="JAE28035.1"/>
    </source>
</evidence>